<evidence type="ECO:0008006" key="9">
    <source>
        <dbReference type="Google" id="ProtNLM"/>
    </source>
</evidence>
<dbReference type="PRINTS" id="PR00042">
    <property type="entry name" value="LEUZIPPRFOS"/>
</dbReference>
<reference evidence="5" key="1">
    <citation type="submission" date="2021-02" db="EMBL/GenBank/DDBJ databases">
        <authorList>
            <person name="Nowell W R."/>
        </authorList>
    </citation>
    <scope>NUCLEOTIDE SEQUENCE</scope>
</reference>
<dbReference type="Proteomes" id="UP000663829">
    <property type="component" value="Unassembled WGS sequence"/>
</dbReference>
<dbReference type="InterPro" id="IPR000837">
    <property type="entry name" value="AP-1"/>
</dbReference>
<dbReference type="AlphaFoldDB" id="A0A814SGC2"/>
<keyword evidence="3" id="KW-0804">Transcription</keyword>
<dbReference type="GO" id="GO:0000981">
    <property type="term" value="F:DNA-binding transcription factor activity, RNA polymerase II-specific"/>
    <property type="evidence" value="ECO:0007669"/>
    <property type="project" value="TreeGrafter"/>
</dbReference>
<dbReference type="EMBL" id="CAJOBA010004377">
    <property type="protein sequence ID" value="CAF3711388.1"/>
    <property type="molecule type" value="Genomic_DNA"/>
</dbReference>
<evidence type="ECO:0000256" key="2">
    <source>
        <dbReference type="ARBA" id="ARBA00023125"/>
    </source>
</evidence>
<comment type="caution">
    <text evidence="5">The sequence shown here is derived from an EMBL/GenBank/DDBJ whole genome shotgun (WGS) entry which is preliminary data.</text>
</comment>
<sequence length="196" mass="22633">MAVAVYKKNLGITTDNISESSMPNCSAENETPFLLKYGPIIIRPRQRPAPTIATGRRSKTVQLSPNETVRRDIRRVHNRAAQAKAAIKRQHIEDTLKVHIELLEKQSDYLVRDINALESQKSHLITLLAAHELTCEKHKTILEFEKYLNNCDQSDFMDLHFFRTHDYLTLDDLRNNIWNFIISSTDGSHMDTLDNF</sequence>
<dbReference type="Proteomes" id="UP000677228">
    <property type="component" value="Unassembled WGS sequence"/>
</dbReference>
<gene>
    <name evidence="5" type="ORF">GPM918_LOCUS20915</name>
    <name evidence="4" type="ORF">OVA965_LOCUS11366</name>
    <name evidence="7" type="ORF">SRO942_LOCUS20912</name>
    <name evidence="6" type="ORF">TMI583_LOCUS11366</name>
</gene>
<keyword evidence="1" id="KW-0805">Transcription regulation</keyword>
<dbReference type="Proteomes" id="UP000681722">
    <property type="component" value="Unassembled WGS sequence"/>
</dbReference>
<dbReference type="GO" id="GO:0005634">
    <property type="term" value="C:nucleus"/>
    <property type="evidence" value="ECO:0007669"/>
    <property type="project" value="TreeGrafter"/>
</dbReference>
<evidence type="ECO:0000256" key="1">
    <source>
        <dbReference type="ARBA" id="ARBA00023015"/>
    </source>
</evidence>
<keyword evidence="8" id="KW-1185">Reference proteome</keyword>
<evidence type="ECO:0000313" key="7">
    <source>
        <dbReference type="EMBL" id="CAF3909277.1"/>
    </source>
</evidence>
<evidence type="ECO:0000313" key="5">
    <source>
        <dbReference type="EMBL" id="CAF1145668.1"/>
    </source>
</evidence>
<dbReference type="EMBL" id="CAJOBC010006733">
    <property type="protein sequence ID" value="CAF3909277.1"/>
    <property type="molecule type" value="Genomic_DNA"/>
</dbReference>
<evidence type="ECO:0000256" key="3">
    <source>
        <dbReference type="ARBA" id="ARBA00023163"/>
    </source>
</evidence>
<accession>A0A814SGC2</accession>
<dbReference type="PANTHER" id="PTHR23351:SF24">
    <property type="entry name" value="ACTIVATING TRANSCRIPTION FACTOR 3-RELATED"/>
    <property type="match status" value="1"/>
</dbReference>
<organism evidence="5 8">
    <name type="scientific">Didymodactylos carnosus</name>
    <dbReference type="NCBI Taxonomy" id="1234261"/>
    <lineage>
        <taxon>Eukaryota</taxon>
        <taxon>Metazoa</taxon>
        <taxon>Spiralia</taxon>
        <taxon>Gnathifera</taxon>
        <taxon>Rotifera</taxon>
        <taxon>Eurotatoria</taxon>
        <taxon>Bdelloidea</taxon>
        <taxon>Philodinida</taxon>
        <taxon>Philodinidae</taxon>
        <taxon>Didymodactylos</taxon>
    </lineage>
</organism>
<dbReference type="Proteomes" id="UP000682733">
    <property type="component" value="Unassembled WGS sequence"/>
</dbReference>
<evidence type="ECO:0000313" key="8">
    <source>
        <dbReference type="Proteomes" id="UP000663829"/>
    </source>
</evidence>
<dbReference type="EMBL" id="CAJNOK010004374">
    <property type="protein sequence ID" value="CAF0935640.1"/>
    <property type="molecule type" value="Genomic_DNA"/>
</dbReference>
<protein>
    <recommendedName>
        <fullName evidence="9">BZIP domain-containing protein</fullName>
    </recommendedName>
</protein>
<dbReference type="PANTHER" id="PTHR23351">
    <property type="entry name" value="FOS TRANSCRIPTION FACTOR-RELATED"/>
    <property type="match status" value="1"/>
</dbReference>
<dbReference type="InterPro" id="IPR046347">
    <property type="entry name" value="bZIP_sf"/>
</dbReference>
<evidence type="ECO:0000313" key="4">
    <source>
        <dbReference type="EMBL" id="CAF0935640.1"/>
    </source>
</evidence>
<dbReference type="EMBL" id="CAJNOQ010006733">
    <property type="protein sequence ID" value="CAF1145668.1"/>
    <property type="molecule type" value="Genomic_DNA"/>
</dbReference>
<evidence type="ECO:0000313" key="6">
    <source>
        <dbReference type="EMBL" id="CAF3711388.1"/>
    </source>
</evidence>
<proteinExistence type="predicted"/>
<name>A0A814SGC2_9BILA</name>
<keyword evidence="2" id="KW-0238">DNA-binding</keyword>
<dbReference type="SUPFAM" id="SSF57959">
    <property type="entry name" value="Leucine zipper domain"/>
    <property type="match status" value="1"/>
</dbReference>
<dbReference type="GO" id="GO:0000978">
    <property type="term" value="F:RNA polymerase II cis-regulatory region sequence-specific DNA binding"/>
    <property type="evidence" value="ECO:0007669"/>
    <property type="project" value="TreeGrafter"/>
</dbReference>